<protein>
    <submittedName>
        <fullName evidence="3">CopG family transcriptional regulator</fullName>
    </submittedName>
</protein>
<evidence type="ECO:0000313" key="3">
    <source>
        <dbReference type="EMBL" id="AOR76933.1"/>
    </source>
</evidence>
<proteinExistence type="inferred from homology"/>
<dbReference type="GO" id="GO:0006355">
    <property type="term" value="P:regulation of DNA-templated transcription"/>
    <property type="evidence" value="ECO:0007669"/>
    <property type="project" value="InterPro"/>
</dbReference>
<evidence type="ECO:0000256" key="2">
    <source>
        <dbReference type="ARBA" id="ARBA00022649"/>
    </source>
</evidence>
<sequence>MTTMNISLTEPLKQFVDRQVSGGGYDSSSEYVRDLIRKEQDRQSLRDLLLDGARSAPGATADDAYFQDLRSRVRHSE</sequence>
<dbReference type="KEGG" id="nre:BES08_09360"/>
<dbReference type="Proteomes" id="UP000094626">
    <property type="component" value="Chromosome"/>
</dbReference>
<evidence type="ECO:0000256" key="1">
    <source>
        <dbReference type="ARBA" id="ARBA00008580"/>
    </source>
</evidence>
<organism evidence="3 4">
    <name type="scientific">Novosphingobium resinovorum</name>
    <dbReference type="NCBI Taxonomy" id="158500"/>
    <lineage>
        <taxon>Bacteria</taxon>
        <taxon>Pseudomonadati</taxon>
        <taxon>Pseudomonadota</taxon>
        <taxon>Alphaproteobacteria</taxon>
        <taxon>Sphingomonadales</taxon>
        <taxon>Sphingomonadaceae</taxon>
        <taxon>Novosphingobium</taxon>
    </lineage>
</organism>
<evidence type="ECO:0000313" key="4">
    <source>
        <dbReference type="Proteomes" id="UP000094626"/>
    </source>
</evidence>
<dbReference type="Pfam" id="PF03693">
    <property type="entry name" value="ParD_antitoxin"/>
    <property type="match status" value="1"/>
</dbReference>
<dbReference type="PANTHER" id="PTHR36582">
    <property type="entry name" value="ANTITOXIN PARD"/>
    <property type="match status" value="1"/>
</dbReference>
<dbReference type="InterPro" id="IPR022789">
    <property type="entry name" value="ParD"/>
</dbReference>
<dbReference type="SUPFAM" id="SSF47598">
    <property type="entry name" value="Ribbon-helix-helix"/>
    <property type="match status" value="1"/>
</dbReference>
<gene>
    <name evidence="3" type="ORF">BES08_09360</name>
</gene>
<dbReference type="OrthoDB" id="9811310at2"/>
<reference evidence="4" key="1">
    <citation type="journal article" date="2017" name="J. Biotechnol.">
        <title>Complete genome sequence of Novosphingobium resinovorum SA1, a versatile xenobiotic-degrading bacterium capable of utilizing sulfanilic acid.</title>
        <authorList>
            <person name="Hegedus B."/>
            <person name="Kos P.B."/>
            <person name="Balint B."/>
            <person name="Maroti G."/>
            <person name="Gan H.M."/>
            <person name="Perei K."/>
            <person name="Rakhely G."/>
        </authorList>
    </citation>
    <scope>NUCLEOTIDE SEQUENCE [LARGE SCALE GENOMIC DNA]</scope>
    <source>
        <strain evidence="4">SA1</strain>
    </source>
</reference>
<comment type="similarity">
    <text evidence="1">Belongs to the ParD antitoxin family.</text>
</comment>
<keyword evidence="2" id="KW-1277">Toxin-antitoxin system</keyword>
<dbReference type="EMBL" id="CP017075">
    <property type="protein sequence ID" value="AOR76933.1"/>
    <property type="molecule type" value="Genomic_DNA"/>
</dbReference>
<dbReference type="InterPro" id="IPR010985">
    <property type="entry name" value="Ribbon_hlx_hlx"/>
</dbReference>
<name>A0A1D8A493_9SPHN</name>
<keyword evidence="4" id="KW-1185">Reference proteome</keyword>
<dbReference type="InterPro" id="IPR038296">
    <property type="entry name" value="ParD_sf"/>
</dbReference>
<dbReference type="CDD" id="cd22231">
    <property type="entry name" value="RHH_NikR_HicB-like"/>
    <property type="match status" value="1"/>
</dbReference>
<accession>A0A1D8A493</accession>
<dbReference type="NCBIfam" id="TIGR02606">
    <property type="entry name" value="antidote_CC2985"/>
    <property type="match status" value="1"/>
</dbReference>
<dbReference type="PANTHER" id="PTHR36582:SF2">
    <property type="entry name" value="ANTITOXIN PARD"/>
    <property type="match status" value="1"/>
</dbReference>
<dbReference type="Gene3D" id="6.10.10.120">
    <property type="entry name" value="Antitoxin ParD1-like"/>
    <property type="match status" value="1"/>
</dbReference>
<dbReference type="AlphaFoldDB" id="A0A1D8A493"/>